<keyword evidence="1" id="KW-1133">Transmembrane helix</keyword>
<feature type="transmembrane region" description="Helical" evidence="1">
    <location>
        <begin position="87"/>
        <end position="105"/>
    </location>
</feature>
<keyword evidence="1" id="KW-0472">Membrane</keyword>
<dbReference type="Proteomes" id="UP001595846">
    <property type="component" value="Unassembled WGS sequence"/>
</dbReference>
<reference evidence="2 3" key="1">
    <citation type="journal article" date="2019" name="Int. J. Syst. Evol. Microbiol.">
        <title>The Global Catalogue of Microorganisms (GCM) 10K type strain sequencing project: providing services to taxonomists for standard genome sequencing and annotation.</title>
        <authorList>
            <consortium name="The Broad Institute Genomics Platform"/>
            <consortium name="The Broad Institute Genome Sequencing Center for Infectious Disease"/>
            <person name="Wu L."/>
            <person name="Ma J."/>
        </authorList>
    </citation>
    <scope>NUCLEOTIDE SEQUENCE [LARGE SCALE GENOMIC DNA]</scope>
    <source>
        <strain evidence="2 3">IBRC-M 10256</strain>
    </source>
</reference>
<feature type="transmembrane region" description="Helical" evidence="1">
    <location>
        <begin position="53"/>
        <end position="75"/>
    </location>
</feature>
<dbReference type="EMBL" id="JBHSAQ010000013">
    <property type="protein sequence ID" value="MFC3959637.1"/>
    <property type="molecule type" value="Genomic_DNA"/>
</dbReference>
<dbReference type="GeneID" id="73902262"/>
<name>A0ABD5NS13_9EURY</name>
<comment type="caution">
    <text evidence="2">The sequence shown here is derived from an EMBL/GenBank/DDBJ whole genome shotgun (WGS) entry which is preliminary data.</text>
</comment>
<proteinExistence type="predicted"/>
<evidence type="ECO:0000313" key="3">
    <source>
        <dbReference type="Proteomes" id="UP001595846"/>
    </source>
</evidence>
<sequence>MGANTTSVTNAGAFRTRSLGKQVLFSVLTLGFYWIYWYHVTHTQLNDGTDANFAPLMRTVGLFIPIYNLIVMWRTSHDCEAVTDQDGVLLFVLTLVFPPAFWFLVQSGINDVAK</sequence>
<gene>
    <name evidence="2" type="ORF">ACFOUR_14835</name>
</gene>
<keyword evidence="1" id="KW-0812">Transmembrane</keyword>
<evidence type="ECO:0000256" key="1">
    <source>
        <dbReference type="SAM" id="Phobius"/>
    </source>
</evidence>
<accession>A0ABD5NS13</accession>
<keyword evidence="3" id="KW-1185">Reference proteome</keyword>
<protein>
    <submittedName>
        <fullName evidence="2">DUF4234 domain-containing protein</fullName>
    </submittedName>
</protein>
<evidence type="ECO:0000313" key="2">
    <source>
        <dbReference type="EMBL" id="MFC3959637.1"/>
    </source>
</evidence>
<dbReference type="RefSeq" id="WP_256533150.1">
    <property type="nucleotide sequence ID" value="NZ_CP101824.1"/>
</dbReference>
<dbReference type="AlphaFoldDB" id="A0ABD5NS13"/>
<feature type="transmembrane region" description="Helical" evidence="1">
    <location>
        <begin position="23"/>
        <end position="41"/>
    </location>
</feature>
<organism evidence="2 3">
    <name type="scientific">Halovivax cerinus</name>
    <dbReference type="NCBI Taxonomy" id="1487865"/>
    <lineage>
        <taxon>Archaea</taxon>
        <taxon>Methanobacteriati</taxon>
        <taxon>Methanobacteriota</taxon>
        <taxon>Stenosarchaea group</taxon>
        <taxon>Halobacteria</taxon>
        <taxon>Halobacteriales</taxon>
        <taxon>Natrialbaceae</taxon>
        <taxon>Halovivax</taxon>
    </lineage>
</organism>